<dbReference type="PANTHER" id="PTHR31744:SF216">
    <property type="entry name" value="NAC TRANSCRIPTION FACTOR"/>
    <property type="match status" value="1"/>
</dbReference>
<sequence length="604" mass="66960">MGIPPSSDSSPSALSKLGGLSTSPNSWPPGFRFHPTDEELLLYYLKRKVCRRRIKLDVIGEIDVYKCEPWELPDKSLLQTGDKQWFFFSPRDKKYPHGARSNRATMRGYWKATGKDRSITFNSRPVGVKKTLIYYNGRAPHGKRTDWVMHEYTIDDEELQNCNTVQDSYALYKVYRKSGPGPKNGEQYGAPFREEEWSDDDGIDDRQKDRTGRKMAGSEVKDSVSVGSYFSCDMFLSPIDDVEELLQKLVDDPELNGLCSDENKIPQVDMEDGTETSVMGPLLEESFPSQLVTEIGDACMKKNDKQVSHCNEVSGISLGDCEALEISSASNWSQQESFRTDWGFMELNDLIDSSKISDSILENNTDAELHIHDMERICKFDSYFDAPMYFSDALLNQDETVQLPYYMDSSIGDAVISPLDCNLSGLGEDGDYYHDAAATQVTSELWTHDQNLNVFTPEEPNCVVAVRSSGIINDNGIGNVVEGEQQEKEDLINGGEAGRSNSWFTSAVHTLLESIPSHPASASENALINRAFERVSSFGVVRFGAAGDNTNVAAATGTGKRRLDGNGGFLFVTFIGLLSAVLWVVAVGGTLKGLKAFASKYVSL</sequence>
<dbReference type="SUPFAM" id="SSF101941">
    <property type="entry name" value="NAC domain"/>
    <property type="match status" value="1"/>
</dbReference>
<evidence type="ECO:0000256" key="11">
    <source>
        <dbReference type="SAM" id="MobiDB-lite"/>
    </source>
</evidence>
<keyword evidence="7 12" id="KW-0472">Membrane</keyword>
<evidence type="ECO:0000256" key="5">
    <source>
        <dbReference type="ARBA" id="ARBA00023015"/>
    </source>
</evidence>
<keyword evidence="15" id="KW-1185">Reference proteome</keyword>
<keyword evidence="10" id="KW-0539">Nucleus</keyword>
<dbReference type="Gene3D" id="2.170.150.80">
    <property type="entry name" value="NAC domain"/>
    <property type="match status" value="1"/>
</dbReference>
<gene>
    <name evidence="14" type="ORF">H6P81_000033</name>
</gene>
<keyword evidence="5" id="KW-0805">Transcription regulation</keyword>
<dbReference type="Pfam" id="PF02365">
    <property type="entry name" value="NAM"/>
    <property type="match status" value="1"/>
</dbReference>
<evidence type="ECO:0000256" key="4">
    <source>
        <dbReference type="ARBA" id="ARBA00022989"/>
    </source>
</evidence>
<evidence type="ECO:0000256" key="9">
    <source>
        <dbReference type="ARBA" id="ARBA00023163"/>
    </source>
</evidence>
<dbReference type="GO" id="GO:0005634">
    <property type="term" value="C:nucleus"/>
    <property type="evidence" value="ECO:0007669"/>
    <property type="project" value="UniProtKB-SubCell"/>
</dbReference>
<dbReference type="GO" id="GO:0016020">
    <property type="term" value="C:membrane"/>
    <property type="evidence" value="ECO:0007669"/>
    <property type="project" value="UniProtKB-SubCell"/>
</dbReference>
<evidence type="ECO:0000256" key="10">
    <source>
        <dbReference type="ARBA" id="ARBA00023242"/>
    </source>
</evidence>
<name>A0AAV7F2Z1_ARIFI</name>
<feature type="compositionally biased region" description="Low complexity" evidence="11">
    <location>
        <begin position="1"/>
        <end position="12"/>
    </location>
</feature>
<dbReference type="PANTHER" id="PTHR31744">
    <property type="entry name" value="PROTEIN CUP-SHAPED COTYLEDON 2-RELATED"/>
    <property type="match status" value="1"/>
</dbReference>
<keyword evidence="9" id="KW-0804">Transcription</keyword>
<dbReference type="InterPro" id="IPR036093">
    <property type="entry name" value="NAC_dom_sf"/>
</dbReference>
<evidence type="ECO:0000256" key="12">
    <source>
        <dbReference type="SAM" id="Phobius"/>
    </source>
</evidence>
<dbReference type="FunFam" id="2.170.150.80:FF:000002">
    <property type="entry name" value="Nac domain-containing protein 86"/>
    <property type="match status" value="1"/>
</dbReference>
<reference evidence="14 15" key="1">
    <citation type="submission" date="2021-07" db="EMBL/GenBank/DDBJ databases">
        <title>The Aristolochia fimbriata genome: insights into angiosperm evolution, floral development and chemical biosynthesis.</title>
        <authorList>
            <person name="Jiao Y."/>
        </authorList>
    </citation>
    <scope>NUCLEOTIDE SEQUENCE [LARGE SCALE GENOMIC DNA]</scope>
    <source>
        <strain evidence="14">IBCAS-2021</strain>
        <tissue evidence="14">Leaf</tissue>
    </source>
</reference>
<feature type="transmembrane region" description="Helical" evidence="12">
    <location>
        <begin position="568"/>
        <end position="591"/>
    </location>
</feature>
<evidence type="ECO:0000256" key="2">
    <source>
        <dbReference type="ARBA" id="ARBA00004167"/>
    </source>
</evidence>
<dbReference type="PROSITE" id="PS51005">
    <property type="entry name" value="NAC"/>
    <property type="match status" value="1"/>
</dbReference>
<feature type="region of interest" description="Disordered" evidence="11">
    <location>
        <begin position="1"/>
        <end position="21"/>
    </location>
</feature>
<comment type="caution">
    <text evidence="14">The sequence shown here is derived from an EMBL/GenBank/DDBJ whole genome shotgun (WGS) entry which is preliminary data.</text>
</comment>
<comment type="subcellular location">
    <subcellularLocation>
        <location evidence="2">Membrane</location>
        <topology evidence="2">Single-pass membrane protein</topology>
    </subcellularLocation>
    <subcellularLocation>
        <location evidence="1">Nucleus</location>
    </subcellularLocation>
</comment>
<dbReference type="AlphaFoldDB" id="A0AAV7F2Z1"/>
<evidence type="ECO:0000256" key="8">
    <source>
        <dbReference type="ARBA" id="ARBA00023159"/>
    </source>
</evidence>
<evidence type="ECO:0000313" key="14">
    <source>
        <dbReference type="EMBL" id="KAG9455525.1"/>
    </source>
</evidence>
<evidence type="ECO:0000256" key="6">
    <source>
        <dbReference type="ARBA" id="ARBA00023125"/>
    </source>
</evidence>
<evidence type="ECO:0000313" key="15">
    <source>
        <dbReference type="Proteomes" id="UP000825729"/>
    </source>
</evidence>
<accession>A0AAV7F2Z1</accession>
<keyword evidence="6" id="KW-0238">DNA-binding</keyword>
<evidence type="ECO:0000259" key="13">
    <source>
        <dbReference type="PROSITE" id="PS51005"/>
    </source>
</evidence>
<feature type="domain" description="NAC" evidence="13">
    <location>
        <begin position="27"/>
        <end position="177"/>
    </location>
</feature>
<evidence type="ECO:0000256" key="7">
    <source>
        <dbReference type="ARBA" id="ARBA00023136"/>
    </source>
</evidence>
<keyword evidence="4 12" id="KW-1133">Transmembrane helix</keyword>
<dbReference type="EMBL" id="JAINDJ010000002">
    <property type="protein sequence ID" value="KAG9455525.1"/>
    <property type="molecule type" value="Genomic_DNA"/>
</dbReference>
<feature type="region of interest" description="Disordered" evidence="11">
    <location>
        <begin position="180"/>
        <end position="216"/>
    </location>
</feature>
<evidence type="ECO:0000256" key="3">
    <source>
        <dbReference type="ARBA" id="ARBA00022692"/>
    </source>
</evidence>
<dbReference type="InterPro" id="IPR003441">
    <property type="entry name" value="NAC-dom"/>
</dbReference>
<protein>
    <recommendedName>
        <fullName evidence="13">NAC domain-containing protein</fullName>
    </recommendedName>
</protein>
<keyword evidence="3 12" id="KW-0812">Transmembrane</keyword>
<dbReference type="GO" id="GO:0006355">
    <property type="term" value="P:regulation of DNA-templated transcription"/>
    <property type="evidence" value="ECO:0007669"/>
    <property type="project" value="InterPro"/>
</dbReference>
<keyword evidence="8" id="KW-0010">Activator</keyword>
<dbReference type="Proteomes" id="UP000825729">
    <property type="component" value="Unassembled WGS sequence"/>
</dbReference>
<dbReference type="GO" id="GO:0000976">
    <property type="term" value="F:transcription cis-regulatory region binding"/>
    <property type="evidence" value="ECO:0007669"/>
    <property type="project" value="UniProtKB-ARBA"/>
</dbReference>
<evidence type="ECO:0000256" key="1">
    <source>
        <dbReference type="ARBA" id="ARBA00004123"/>
    </source>
</evidence>
<proteinExistence type="predicted"/>
<organism evidence="14 15">
    <name type="scientific">Aristolochia fimbriata</name>
    <name type="common">White veined hardy Dutchman's pipe vine</name>
    <dbReference type="NCBI Taxonomy" id="158543"/>
    <lineage>
        <taxon>Eukaryota</taxon>
        <taxon>Viridiplantae</taxon>
        <taxon>Streptophyta</taxon>
        <taxon>Embryophyta</taxon>
        <taxon>Tracheophyta</taxon>
        <taxon>Spermatophyta</taxon>
        <taxon>Magnoliopsida</taxon>
        <taxon>Magnoliidae</taxon>
        <taxon>Piperales</taxon>
        <taxon>Aristolochiaceae</taxon>
        <taxon>Aristolochia</taxon>
    </lineage>
</organism>